<dbReference type="InterPro" id="IPR056750">
    <property type="entry name" value="RRM_ESF1"/>
</dbReference>
<reference evidence="8 9" key="1">
    <citation type="journal article" date="2004" name="Nature">
        <title>Genome sequence of the ultrasmall unicellular red alga Cyanidioschyzon merolae 10D.</title>
        <authorList>
            <person name="Matsuzaki M."/>
            <person name="Misumi O."/>
            <person name="Shin-i T."/>
            <person name="Maruyama S."/>
            <person name="Takahara M."/>
            <person name="Miyagishima S."/>
            <person name="Mori T."/>
            <person name="Nishida K."/>
            <person name="Yagisawa F."/>
            <person name="Nishida K."/>
            <person name="Yoshida Y."/>
            <person name="Nishimura Y."/>
            <person name="Nakao S."/>
            <person name="Kobayashi T."/>
            <person name="Momoyama Y."/>
            <person name="Higashiyama T."/>
            <person name="Minoda A."/>
            <person name="Sano M."/>
            <person name="Nomoto H."/>
            <person name="Oishi K."/>
            <person name="Hayashi H."/>
            <person name="Ohta F."/>
            <person name="Nishizaka S."/>
            <person name="Haga S."/>
            <person name="Miura S."/>
            <person name="Morishita T."/>
            <person name="Kabeya Y."/>
            <person name="Terasawa K."/>
            <person name="Suzuki Y."/>
            <person name="Ishii Y."/>
            <person name="Asakawa S."/>
            <person name="Takano H."/>
            <person name="Ohta N."/>
            <person name="Kuroiwa H."/>
            <person name="Tanaka K."/>
            <person name="Shimizu N."/>
            <person name="Sugano S."/>
            <person name="Sato N."/>
            <person name="Nozaki H."/>
            <person name="Ogasawara N."/>
            <person name="Kohara Y."/>
            <person name="Kuroiwa T."/>
        </authorList>
    </citation>
    <scope>NUCLEOTIDE SEQUENCE [LARGE SCALE GENOMIC DNA]</scope>
    <source>
        <strain evidence="8 9">10D</strain>
    </source>
</reference>
<evidence type="ECO:0000313" key="8">
    <source>
        <dbReference type="EMBL" id="BAM82766.1"/>
    </source>
</evidence>
<evidence type="ECO:0000259" key="7">
    <source>
        <dbReference type="Pfam" id="PF25121"/>
    </source>
</evidence>
<dbReference type="InterPro" id="IPR012580">
    <property type="entry name" value="NUC153"/>
</dbReference>
<dbReference type="GO" id="GO:0006364">
    <property type="term" value="P:rRNA processing"/>
    <property type="evidence" value="ECO:0007669"/>
    <property type="project" value="InterPro"/>
</dbReference>
<proteinExistence type="inferred from homology"/>
<dbReference type="Pfam" id="PF08159">
    <property type="entry name" value="NUC153"/>
    <property type="match status" value="1"/>
</dbReference>
<dbReference type="GO" id="GO:0003723">
    <property type="term" value="F:RNA binding"/>
    <property type="evidence" value="ECO:0007669"/>
    <property type="project" value="TreeGrafter"/>
</dbReference>
<dbReference type="eggNOG" id="KOG2318">
    <property type="taxonomic scope" value="Eukaryota"/>
</dbReference>
<dbReference type="GeneID" id="16997601"/>
<dbReference type="Pfam" id="PF25121">
    <property type="entry name" value="RRM_ESF1"/>
    <property type="match status" value="1"/>
</dbReference>
<dbReference type="GO" id="GO:0005730">
    <property type="term" value="C:nucleolus"/>
    <property type="evidence" value="ECO:0007669"/>
    <property type="project" value="UniProtKB-SubCell"/>
</dbReference>
<keyword evidence="9" id="KW-1185">Reference proteome</keyword>
<dbReference type="HOGENOM" id="CLU_448619_0_0_1"/>
<feature type="compositionally biased region" description="Low complexity" evidence="5">
    <location>
        <begin position="43"/>
        <end position="60"/>
    </location>
</feature>
<organism evidence="8 9">
    <name type="scientific">Cyanidioschyzon merolae (strain NIES-3377 / 10D)</name>
    <name type="common">Unicellular red alga</name>
    <dbReference type="NCBI Taxonomy" id="280699"/>
    <lineage>
        <taxon>Eukaryota</taxon>
        <taxon>Rhodophyta</taxon>
        <taxon>Bangiophyceae</taxon>
        <taxon>Cyanidiales</taxon>
        <taxon>Cyanidiaceae</taxon>
        <taxon>Cyanidioschyzon</taxon>
    </lineage>
</organism>
<accession>M1UWT8</accession>
<dbReference type="OMA" id="YEMEMSW"/>
<keyword evidence="3" id="KW-0175">Coiled coil</keyword>
<feature type="compositionally biased region" description="Basic and acidic residues" evidence="5">
    <location>
        <begin position="366"/>
        <end position="375"/>
    </location>
</feature>
<dbReference type="Proteomes" id="UP000007014">
    <property type="component" value="Chromosome 19"/>
</dbReference>
<comment type="similarity">
    <text evidence="2">Belongs to the ESF1 family.</text>
</comment>
<evidence type="ECO:0000256" key="3">
    <source>
        <dbReference type="ARBA" id="ARBA00023054"/>
    </source>
</evidence>
<evidence type="ECO:0000256" key="5">
    <source>
        <dbReference type="SAM" id="MobiDB-lite"/>
    </source>
</evidence>
<dbReference type="AlphaFoldDB" id="M1UWT8"/>
<evidence type="ECO:0000256" key="2">
    <source>
        <dbReference type="ARBA" id="ARBA00009087"/>
    </source>
</evidence>
<name>M1UWT8_CYAM1</name>
<dbReference type="InterPro" id="IPR039754">
    <property type="entry name" value="Esf1"/>
</dbReference>
<reference evidence="8 9" key="2">
    <citation type="journal article" date="2007" name="BMC Biol.">
        <title>A 100%-complete sequence reveals unusually simple genomic features in the hot-spring red alga Cyanidioschyzon merolae.</title>
        <authorList>
            <person name="Nozaki H."/>
            <person name="Takano H."/>
            <person name="Misumi O."/>
            <person name="Terasawa K."/>
            <person name="Matsuzaki M."/>
            <person name="Maruyama S."/>
            <person name="Nishida K."/>
            <person name="Yagisawa F."/>
            <person name="Yoshida Y."/>
            <person name="Fujiwara T."/>
            <person name="Takio S."/>
            <person name="Tamura K."/>
            <person name="Chung S.J."/>
            <person name="Nakamura S."/>
            <person name="Kuroiwa H."/>
            <person name="Tanaka K."/>
            <person name="Sato N."/>
            <person name="Kuroiwa T."/>
        </authorList>
    </citation>
    <scope>NUCLEOTIDE SEQUENCE [LARGE SCALE GENOMIC DNA]</scope>
    <source>
        <strain evidence="8 9">10D</strain>
    </source>
</reference>
<dbReference type="PANTHER" id="PTHR12202:SF0">
    <property type="entry name" value="ESF1 HOMOLOG"/>
    <property type="match status" value="1"/>
</dbReference>
<feature type="region of interest" description="Disordered" evidence="5">
    <location>
        <begin position="475"/>
        <end position="550"/>
    </location>
</feature>
<dbReference type="PANTHER" id="PTHR12202">
    <property type="entry name" value="ESF1 HOMOLOG"/>
    <property type="match status" value="1"/>
</dbReference>
<sequence>MRNLDPRFSKVVTDRRFRRIKHTDYGTVPDADPRFRVPLEVEPAGPVRAPAAAPRHPSQRPGDEDAERVLYTEVDIWDSTGSEEVSFERADARVDAFAVSASASDDSGEAVPRGEPTRRLALVNMDWNHISAVDILAVMRSLAPAGGKVLRVSVYPTALYLSRAEKEAKYGPQFDYDAENLSSDDDLMPKTTHELEEKQKREIELIRRYEKLRMRYFFAVIECDSVVTASALYDAADGIEFERSSNFIDLRFIPDLSHEFESRSPRDTADTVPFDYAPQPFATRALQHSNVQLTWDADDQRRLKKLQKRRFTEDELKDEDFKAYLASSTDSEGDHDRDAAWIDAYRKRLLGSDELGESAGSVAEFESSKPDRDVSDGNSDVDMEVTYIPSLERLGQRIITEREKRELQHEETRLLARENKRSRRAWRRAVPGTTTEVSEQNERNSNEGASGTESNEHLMNRNVSRDPLLVAYSSREDAASDTETQPATRSDLLSSAASGLSSQHPGRSKQRDASTEPPKAALSMEYDSAHANAGQRRRRRKEKRSKASTDVATNLEMLPFNPDDERFRAIYEDHEFAIDPTNPRFSRSKEANVLLLRKRLEKRRSRSET</sequence>
<dbReference type="OrthoDB" id="431825at2759"/>
<feature type="compositionally biased region" description="Low complexity" evidence="5">
    <location>
        <begin position="490"/>
        <end position="502"/>
    </location>
</feature>
<feature type="region of interest" description="Disordered" evidence="5">
    <location>
        <begin position="356"/>
        <end position="381"/>
    </location>
</feature>
<dbReference type="KEGG" id="cme:CYME_CMS138C"/>
<evidence type="ECO:0000256" key="4">
    <source>
        <dbReference type="ARBA" id="ARBA00023242"/>
    </source>
</evidence>
<feature type="domain" description="ESF1 RRM" evidence="7">
    <location>
        <begin position="117"/>
        <end position="269"/>
    </location>
</feature>
<dbReference type="RefSeq" id="XP_005538802.1">
    <property type="nucleotide sequence ID" value="XM_005538745.1"/>
</dbReference>
<dbReference type="STRING" id="280699.M1UWT8"/>
<feature type="domain" description="NUC153" evidence="6">
    <location>
        <begin position="564"/>
        <end position="587"/>
    </location>
</feature>
<evidence type="ECO:0000259" key="6">
    <source>
        <dbReference type="Pfam" id="PF08159"/>
    </source>
</evidence>
<evidence type="ECO:0000313" key="9">
    <source>
        <dbReference type="Proteomes" id="UP000007014"/>
    </source>
</evidence>
<protein>
    <submittedName>
        <fullName evidence="8">Uncharacterized protein</fullName>
    </submittedName>
</protein>
<feature type="region of interest" description="Disordered" evidence="5">
    <location>
        <begin position="419"/>
        <end position="463"/>
    </location>
</feature>
<feature type="compositionally biased region" description="Basic residues" evidence="5">
    <location>
        <begin position="535"/>
        <end position="546"/>
    </location>
</feature>
<gene>
    <name evidence="8" type="ORF">CYME_CMS138C</name>
</gene>
<dbReference type="Gramene" id="CMS138CT">
    <property type="protein sequence ID" value="CMS138CT"/>
    <property type="gene ID" value="CMS138C"/>
</dbReference>
<evidence type="ECO:0000256" key="1">
    <source>
        <dbReference type="ARBA" id="ARBA00004604"/>
    </source>
</evidence>
<feature type="region of interest" description="Disordered" evidence="5">
    <location>
        <begin position="43"/>
        <end position="65"/>
    </location>
</feature>
<dbReference type="EMBL" id="AP006501">
    <property type="protein sequence ID" value="BAM82766.1"/>
    <property type="molecule type" value="Genomic_DNA"/>
</dbReference>
<keyword evidence="4" id="KW-0539">Nucleus</keyword>
<comment type="subcellular location">
    <subcellularLocation>
        <location evidence="1">Nucleus</location>
        <location evidence="1">Nucleolus</location>
    </subcellularLocation>
</comment>